<dbReference type="RefSeq" id="WP_307254502.1">
    <property type="nucleotide sequence ID" value="NZ_JAUSUV010000015.1"/>
</dbReference>
<dbReference type="InterPro" id="IPR019986">
    <property type="entry name" value="YloV-like"/>
</dbReference>
<keyword evidence="3" id="KW-1185">Reference proteome</keyword>
<evidence type="ECO:0000313" key="2">
    <source>
        <dbReference type="EMBL" id="MDQ0418641.1"/>
    </source>
</evidence>
<evidence type="ECO:0000259" key="1">
    <source>
        <dbReference type="PROSITE" id="PS51480"/>
    </source>
</evidence>
<comment type="caution">
    <text evidence="2">The sequence shown here is derived from an EMBL/GenBank/DDBJ whole genome shotgun (WGS) entry which is preliminary data.</text>
</comment>
<dbReference type="SMART" id="SM01121">
    <property type="entry name" value="Dak1_2"/>
    <property type="match status" value="1"/>
</dbReference>
<evidence type="ECO:0000313" key="3">
    <source>
        <dbReference type="Proteomes" id="UP001238450"/>
    </source>
</evidence>
<name>A0AAJ1TMI6_9BACL</name>
<dbReference type="InterPro" id="IPR048394">
    <property type="entry name" value="FakA-like_M"/>
</dbReference>
<protein>
    <submittedName>
        <fullName evidence="2">DAK2 domain fusion protein YloV</fullName>
    </submittedName>
</protein>
<dbReference type="Pfam" id="PF13684">
    <property type="entry name" value="FakA-like_C"/>
    <property type="match status" value="1"/>
</dbReference>
<dbReference type="InterPro" id="IPR004007">
    <property type="entry name" value="DhaL_dom"/>
</dbReference>
<dbReference type="PROSITE" id="PS51480">
    <property type="entry name" value="DHAL"/>
    <property type="match status" value="1"/>
</dbReference>
<dbReference type="Pfam" id="PF21645">
    <property type="entry name" value="FakA-like_M"/>
    <property type="match status" value="1"/>
</dbReference>
<feature type="domain" description="DhaL" evidence="1">
    <location>
        <begin position="9"/>
        <end position="202"/>
    </location>
</feature>
<dbReference type="InterPro" id="IPR050270">
    <property type="entry name" value="DegV_domain_contain"/>
</dbReference>
<dbReference type="Proteomes" id="UP001238450">
    <property type="component" value="Unassembled WGS sequence"/>
</dbReference>
<dbReference type="PANTHER" id="PTHR33434">
    <property type="entry name" value="DEGV DOMAIN-CONTAINING PROTEIN DR_1986-RELATED"/>
    <property type="match status" value="1"/>
</dbReference>
<proteinExistence type="predicted"/>
<sequence length="566" mass="61340">MAQREIVASLFLQMMRAGANNLNRNVEMVNALNVFPVPDGDTGTNMSLTITSGVKEMEKFAHEENIGKLAEALAKGLLMGARGNSGVILSQLFRGFSKALAGNETMSPRQLAEAFQRGVETAYKAVLKPVEGTILTVAREAAEAGVKRSRSTNDSIEVLEAVVNEAKATLDRTPEMLPVLKQAGVVDAGGEGLLLVYKGMLSVLTGEVVVDQPTTQENLPSLESLAEMAHDNAQAKIDPATIENGYCTEFMVDLKTTRRRVEAFSEGDFREELSQFGDSLLVISDEELVKVHIHAEHPGDALSYAQKYGDLIKIKIENMREQYATATEGHTSSYSHGHVEKPAIEVEKKPYGIVSIVAGSGVADIMRSLGVDVVIEGGQTMNPSTEDIVKAIGQIHAEHIIILPNNKNIIWTAEQVGEVVDVPVTVLATKTIPQGLASLLAFDKDATPEANKTNMTSAYQAIRSGELTYAVRDTQIDEHQIKQGDYLGITEGKIEVVGQDLMETAFTLLGEMAVDEADVVTVIYGQDVSSDQADELTKRLGDAYPDVEIEVHDGGQPLYYFLFSVE</sequence>
<dbReference type="PANTHER" id="PTHR33434:SF4">
    <property type="entry name" value="PHOSPHATASE PROTEIN"/>
    <property type="match status" value="1"/>
</dbReference>
<dbReference type="EMBL" id="JAUSUV010000015">
    <property type="protein sequence ID" value="MDQ0418641.1"/>
    <property type="molecule type" value="Genomic_DNA"/>
</dbReference>
<dbReference type="SUPFAM" id="SSF101473">
    <property type="entry name" value="DhaL-like"/>
    <property type="match status" value="1"/>
</dbReference>
<dbReference type="AlphaFoldDB" id="A0AAJ1TMI6"/>
<dbReference type="GO" id="GO:0006071">
    <property type="term" value="P:glycerol metabolic process"/>
    <property type="evidence" value="ECO:0007669"/>
    <property type="project" value="InterPro"/>
</dbReference>
<dbReference type="Pfam" id="PF02734">
    <property type="entry name" value="Dak2"/>
    <property type="match status" value="1"/>
</dbReference>
<accession>A0AAJ1TMI6</accession>
<dbReference type="SMART" id="SM01120">
    <property type="entry name" value="Dak2"/>
    <property type="match status" value="1"/>
</dbReference>
<gene>
    <name evidence="2" type="ORF">J2Z48_002844</name>
</gene>
<organism evidence="2 3">
    <name type="scientific">Croceifilum oryzae</name>
    <dbReference type="NCBI Taxonomy" id="1553429"/>
    <lineage>
        <taxon>Bacteria</taxon>
        <taxon>Bacillati</taxon>
        <taxon>Bacillota</taxon>
        <taxon>Bacilli</taxon>
        <taxon>Bacillales</taxon>
        <taxon>Thermoactinomycetaceae</taxon>
        <taxon>Croceifilum</taxon>
    </lineage>
</organism>
<dbReference type="InterPro" id="IPR036117">
    <property type="entry name" value="DhaL_dom_sf"/>
</dbReference>
<dbReference type="NCBIfam" id="TIGR03599">
    <property type="entry name" value="YloV"/>
    <property type="match status" value="1"/>
</dbReference>
<dbReference type="GO" id="GO:0004371">
    <property type="term" value="F:glycerone kinase activity"/>
    <property type="evidence" value="ECO:0007669"/>
    <property type="project" value="InterPro"/>
</dbReference>
<dbReference type="InterPro" id="IPR033470">
    <property type="entry name" value="FakA-like_C"/>
</dbReference>
<dbReference type="Gene3D" id="1.25.40.340">
    <property type="match status" value="1"/>
</dbReference>
<reference evidence="2 3" key="1">
    <citation type="submission" date="2023-07" db="EMBL/GenBank/DDBJ databases">
        <title>Genomic Encyclopedia of Type Strains, Phase IV (KMG-IV): sequencing the most valuable type-strain genomes for metagenomic binning, comparative biology and taxonomic classification.</title>
        <authorList>
            <person name="Goeker M."/>
        </authorList>
    </citation>
    <scope>NUCLEOTIDE SEQUENCE [LARGE SCALE GENOMIC DNA]</scope>
    <source>
        <strain evidence="2 3">DSM 46876</strain>
    </source>
</reference>